<keyword evidence="2" id="KW-1185">Reference proteome</keyword>
<proteinExistence type="predicted"/>
<comment type="caution">
    <text evidence="1">The sequence shown here is derived from an EMBL/GenBank/DDBJ whole genome shotgun (WGS) entry which is preliminary data.</text>
</comment>
<dbReference type="EMBL" id="JAWJZF010000489">
    <property type="protein sequence ID" value="MDX2296113.1"/>
    <property type="molecule type" value="Genomic_DNA"/>
</dbReference>
<feature type="non-terminal residue" evidence="1">
    <location>
        <position position="1"/>
    </location>
</feature>
<protein>
    <submittedName>
        <fullName evidence="1">Uncharacterized protein</fullName>
    </submittedName>
</protein>
<accession>A0ABU4KEA5</accession>
<sequence length="115" mass="11653">QTSASFVSGGACGKTAGALSCSQLYISASRIPAGSEFWTTQAPAAVVGGAFQGSGWTVCTGGPYNGVVVSTAFISPVFVGSLIPGFSIVFNSQRVHVTSARIAFVNFGFTQTSTC</sequence>
<evidence type="ECO:0000313" key="2">
    <source>
        <dbReference type="Proteomes" id="UP001278571"/>
    </source>
</evidence>
<reference evidence="1 2" key="1">
    <citation type="submission" date="2023-10" db="EMBL/GenBank/DDBJ databases">
        <authorList>
            <person name="Wang X.X."/>
        </authorList>
    </citation>
    <scope>NUCLEOTIDE SEQUENCE [LARGE SCALE GENOMIC DNA]</scope>
    <source>
        <strain evidence="1 2">NBRC 12816</strain>
    </source>
</reference>
<dbReference type="RefSeq" id="WP_319012297.1">
    <property type="nucleotide sequence ID" value="NZ_JAWJZF010000489.1"/>
</dbReference>
<organism evidence="1 2">
    <name type="scientific">Streptomyces roseolus</name>
    <dbReference type="NCBI Taxonomy" id="67358"/>
    <lineage>
        <taxon>Bacteria</taxon>
        <taxon>Bacillati</taxon>
        <taxon>Actinomycetota</taxon>
        <taxon>Actinomycetes</taxon>
        <taxon>Kitasatosporales</taxon>
        <taxon>Streptomycetaceae</taxon>
        <taxon>Streptomyces</taxon>
    </lineage>
</organism>
<evidence type="ECO:0000313" key="1">
    <source>
        <dbReference type="EMBL" id="MDX2296113.1"/>
    </source>
</evidence>
<dbReference type="Proteomes" id="UP001278571">
    <property type="component" value="Unassembled WGS sequence"/>
</dbReference>
<name>A0ABU4KEA5_9ACTN</name>
<gene>
    <name evidence="1" type="ORF">R2363_28540</name>
</gene>